<feature type="compositionally biased region" description="Basic and acidic residues" evidence="1">
    <location>
        <begin position="210"/>
        <end position="226"/>
    </location>
</feature>
<evidence type="ECO:0000256" key="1">
    <source>
        <dbReference type="SAM" id="MobiDB-lite"/>
    </source>
</evidence>
<reference evidence="2 3" key="1">
    <citation type="journal article" date="2018" name="Nat. Ecol. Evol.">
        <title>Shark genomes provide insights into elasmobranch evolution and the origin of vertebrates.</title>
        <authorList>
            <person name="Hara Y"/>
            <person name="Yamaguchi K"/>
            <person name="Onimaru K"/>
            <person name="Kadota M"/>
            <person name="Koyanagi M"/>
            <person name="Keeley SD"/>
            <person name="Tatsumi K"/>
            <person name="Tanaka K"/>
            <person name="Motone F"/>
            <person name="Kageyama Y"/>
            <person name="Nozu R"/>
            <person name="Adachi N"/>
            <person name="Nishimura O"/>
            <person name="Nakagawa R"/>
            <person name="Tanegashima C"/>
            <person name="Kiyatake I"/>
            <person name="Matsumoto R"/>
            <person name="Murakumo K"/>
            <person name="Nishida K"/>
            <person name="Terakita A"/>
            <person name="Kuratani S"/>
            <person name="Sato K"/>
            <person name="Hyodo S Kuraku.S."/>
        </authorList>
    </citation>
    <scope>NUCLEOTIDE SEQUENCE [LARGE SCALE GENOMIC DNA]</scope>
</reference>
<feature type="non-terminal residue" evidence="2">
    <location>
        <position position="1"/>
    </location>
</feature>
<feature type="compositionally biased region" description="Basic and acidic residues" evidence="1">
    <location>
        <begin position="72"/>
        <end position="82"/>
    </location>
</feature>
<evidence type="ECO:0000313" key="2">
    <source>
        <dbReference type="EMBL" id="GCB66044.1"/>
    </source>
</evidence>
<accession>A0A401NYV7</accession>
<dbReference type="EMBL" id="BFAA01008239">
    <property type="protein sequence ID" value="GCB66044.1"/>
    <property type="molecule type" value="Genomic_DNA"/>
</dbReference>
<feature type="compositionally biased region" description="Basic and acidic residues" evidence="1">
    <location>
        <begin position="126"/>
        <end position="138"/>
    </location>
</feature>
<proteinExistence type="predicted"/>
<organism evidence="2 3">
    <name type="scientific">Scyliorhinus torazame</name>
    <name type="common">Cloudy catshark</name>
    <name type="synonym">Catulus torazame</name>
    <dbReference type="NCBI Taxonomy" id="75743"/>
    <lineage>
        <taxon>Eukaryota</taxon>
        <taxon>Metazoa</taxon>
        <taxon>Chordata</taxon>
        <taxon>Craniata</taxon>
        <taxon>Vertebrata</taxon>
        <taxon>Chondrichthyes</taxon>
        <taxon>Elasmobranchii</taxon>
        <taxon>Galeomorphii</taxon>
        <taxon>Galeoidea</taxon>
        <taxon>Carcharhiniformes</taxon>
        <taxon>Scyliorhinidae</taxon>
        <taxon>Scyliorhinus</taxon>
    </lineage>
</organism>
<feature type="region of interest" description="Disordered" evidence="1">
    <location>
        <begin position="29"/>
        <end position="82"/>
    </location>
</feature>
<feature type="compositionally biased region" description="Acidic residues" evidence="1">
    <location>
        <begin position="200"/>
        <end position="209"/>
    </location>
</feature>
<comment type="caution">
    <text evidence="2">The sequence shown here is derived from an EMBL/GenBank/DDBJ whole genome shotgun (WGS) entry which is preliminary data.</text>
</comment>
<dbReference type="OMA" id="KFQPENR"/>
<feature type="compositionally biased region" description="Polar residues" evidence="1">
    <location>
        <begin position="59"/>
        <end position="71"/>
    </location>
</feature>
<feature type="compositionally biased region" description="Basic and acidic residues" evidence="1">
    <location>
        <begin position="36"/>
        <end position="58"/>
    </location>
</feature>
<feature type="compositionally biased region" description="Polar residues" evidence="1">
    <location>
        <begin position="141"/>
        <end position="156"/>
    </location>
</feature>
<feature type="compositionally biased region" description="Basic and acidic residues" evidence="1">
    <location>
        <begin position="182"/>
        <end position="191"/>
    </location>
</feature>
<feature type="region of interest" description="Disordered" evidence="1">
    <location>
        <begin position="126"/>
        <end position="237"/>
    </location>
</feature>
<protein>
    <submittedName>
        <fullName evidence="2">Uncharacterized protein</fullName>
    </submittedName>
</protein>
<gene>
    <name evidence="2" type="ORF">scyTo_0014945</name>
</gene>
<name>A0A401NYV7_SCYTO</name>
<keyword evidence="3" id="KW-1185">Reference proteome</keyword>
<dbReference type="Proteomes" id="UP000288216">
    <property type="component" value="Unassembled WGS sequence"/>
</dbReference>
<evidence type="ECO:0000313" key="3">
    <source>
        <dbReference type="Proteomes" id="UP000288216"/>
    </source>
</evidence>
<sequence length="237" mass="27325">TQCSNQINDQKELYEEQIKDLNQKLADVTKFQPENRNTEAADESKSLIKQKPTEKKGSTEPSNKEQTSPRQITDHTDQLKVEKTNELKHGDKRIKEFKHVTISTHLAQELENNKLVDADIHEDENKTKVDYENAESRKTPGLSNEWPTGQMWSTKTPGVIPRDGFQITDDENQNQKNLLDLLKGKQMKDYNGDEGNVAEPENDKEEELTSDIKGRHNKETKNRILEQNEGDNMRQNL</sequence>
<dbReference type="OrthoDB" id="9947543at2759"/>
<dbReference type="AlphaFoldDB" id="A0A401NYV7"/>